<dbReference type="EMBL" id="CAMGYJ010000006">
    <property type="protein sequence ID" value="CAI0433760.1"/>
    <property type="molecule type" value="Genomic_DNA"/>
</dbReference>
<reference evidence="2" key="1">
    <citation type="submission" date="2022-08" db="EMBL/GenBank/DDBJ databases">
        <authorList>
            <person name="Gutierrez-Valencia J."/>
        </authorList>
    </citation>
    <scope>NUCLEOTIDE SEQUENCE</scope>
</reference>
<comment type="caution">
    <text evidence="2">The sequence shown here is derived from an EMBL/GenBank/DDBJ whole genome shotgun (WGS) entry which is preliminary data.</text>
</comment>
<dbReference type="EMBL" id="CAMGYJ010000006">
    <property type="protein sequence ID" value="CAI0433721.1"/>
    <property type="molecule type" value="Genomic_DNA"/>
</dbReference>
<evidence type="ECO:0000313" key="3">
    <source>
        <dbReference type="Proteomes" id="UP001154282"/>
    </source>
</evidence>
<proteinExistence type="predicted"/>
<gene>
    <name evidence="1" type="ORF">LITE_LOCUS24000</name>
    <name evidence="2" type="ORF">LITE_LOCUS24023</name>
</gene>
<name>A0AAV0LH92_9ROSI</name>
<accession>A0AAV0LH92</accession>
<protein>
    <submittedName>
        <fullName evidence="2">Uncharacterized protein</fullName>
    </submittedName>
</protein>
<organism evidence="2 3">
    <name type="scientific">Linum tenue</name>
    <dbReference type="NCBI Taxonomy" id="586396"/>
    <lineage>
        <taxon>Eukaryota</taxon>
        <taxon>Viridiplantae</taxon>
        <taxon>Streptophyta</taxon>
        <taxon>Embryophyta</taxon>
        <taxon>Tracheophyta</taxon>
        <taxon>Spermatophyta</taxon>
        <taxon>Magnoliopsida</taxon>
        <taxon>eudicotyledons</taxon>
        <taxon>Gunneridae</taxon>
        <taxon>Pentapetalae</taxon>
        <taxon>rosids</taxon>
        <taxon>fabids</taxon>
        <taxon>Malpighiales</taxon>
        <taxon>Linaceae</taxon>
        <taxon>Linum</taxon>
    </lineage>
</organism>
<keyword evidence="3" id="KW-1185">Reference proteome</keyword>
<dbReference type="AlphaFoldDB" id="A0AAV0LH92"/>
<evidence type="ECO:0000313" key="1">
    <source>
        <dbReference type="EMBL" id="CAI0433721.1"/>
    </source>
</evidence>
<evidence type="ECO:0000313" key="2">
    <source>
        <dbReference type="EMBL" id="CAI0433760.1"/>
    </source>
</evidence>
<sequence length="19" mass="2146">MRWTAKSSAGRKRGTHKTS</sequence>
<dbReference type="Proteomes" id="UP001154282">
    <property type="component" value="Unassembled WGS sequence"/>
</dbReference>